<dbReference type="InterPro" id="IPR011250">
    <property type="entry name" value="OMP/PagP_B-barrel"/>
</dbReference>
<protein>
    <recommendedName>
        <fullName evidence="3">Outer membrane protein beta-barrel domain-containing protein</fullName>
    </recommendedName>
</protein>
<gene>
    <name evidence="4" type="ORF">IX84_28775</name>
</gene>
<evidence type="ECO:0000313" key="5">
    <source>
        <dbReference type="Proteomes" id="UP000029736"/>
    </source>
</evidence>
<sequence length="186" mass="20407">MKKLFLSLTVLCLAIQFVQAQRFKPHVDLNLGIGVLPTFVKDHGKAKMLPMSLTADYKFTENFSLGLAGSYSITESGIYQFRDGTTAQWRNKFSTVTLRAAAHSRLINDCLNIYGGLNVGYTNSAIEMMQGEEKKIKAERGIGRTGSNFLYTAFLGSRYCLGQRAGLFGEVGFGVSIATIGISVRL</sequence>
<dbReference type="RefSeq" id="WP_044228792.1">
    <property type="nucleotide sequence ID" value="NZ_JBKAGJ010000035.1"/>
</dbReference>
<dbReference type="InterPro" id="IPR027385">
    <property type="entry name" value="Beta-barrel_OMP"/>
</dbReference>
<keyword evidence="1 2" id="KW-0732">Signal</keyword>
<name>A0A098S2R5_9BACT</name>
<evidence type="ECO:0000313" key="4">
    <source>
        <dbReference type="EMBL" id="KGE85477.1"/>
    </source>
</evidence>
<dbReference type="AlphaFoldDB" id="A0A098S2R5"/>
<comment type="caution">
    <text evidence="4">The sequence shown here is derived from an EMBL/GenBank/DDBJ whole genome shotgun (WGS) entry which is preliminary data.</text>
</comment>
<organism evidence="4 5">
    <name type="scientific">Phaeodactylibacter xiamenensis</name>
    <dbReference type="NCBI Taxonomy" id="1524460"/>
    <lineage>
        <taxon>Bacteria</taxon>
        <taxon>Pseudomonadati</taxon>
        <taxon>Bacteroidota</taxon>
        <taxon>Saprospiria</taxon>
        <taxon>Saprospirales</taxon>
        <taxon>Haliscomenobacteraceae</taxon>
        <taxon>Phaeodactylibacter</taxon>
    </lineage>
</organism>
<dbReference type="Pfam" id="PF13505">
    <property type="entry name" value="OMP_b-brl"/>
    <property type="match status" value="1"/>
</dbReference>
<evidence type="ECO:0000256" key="2">
    <source>
        <dbReference type="SAM" id="SignalP"/>
    </source>
</evidence>
<feature type="signal peptide" evidence="2">
    <location>
        <begin position="1"/>
        <end position="20"/>
    </location>
</feature>
<evidence type="ECO:0000256" key="1">
    <source>
        <dbReference type="ARBA" id="ARBA00022729"/>
    </source>
</evidence>
<dbReference type="SUPFAM" id="SSF56925">
    <property type="entry name" value="OMPA-like"/>
    <property type="match status" value="1"/>
</dbReference>
<reference evidence="4 5" key="1">
    <citation type="journal article" date="2014" name="Int. J. Syst. Evol. Microbiol.">
        <title>Phaeodactylibacter xiamenensis gen. nov., sp. nov., a member of the family Saprospiraceae isolated from the marine alga Phaeodactylum tricornutum.</title>
        <authorList>
            <person name="Chen Z.Jr."/>
            <person name="Lei X."/>
            <person name="Lai Q."/>
            <person name="Li Y."/>
            <person name="Zhang B."/>
            <person name="Zhang J."/>
            <person name="Zhang H."/>
            <person name="Yang L."/>
            <person name="Zheng W."/>
            <person name="Tian Y."/>
            <person name="Yu Z."/>
            <person name="Xu H.Jr."/>
            <person name="Zheng T."/>
        </authorList>
    </citation>
    <scope>NUCLEOTIDE SEQUENCE [LARGE SCALE GENOMIC DNA]</scope>
    <source>
        <strain evidence="4 5">KD52</strain>
    </source>
</reference>
<proteinExistence type="predicted"/>
<accession>A0A098S2R5</accession>
<keyword evidence="5" id="KW-1185">Reference proteome</keyword>
<feature type="domain" description="Outer membrane protein beta-barrel" evidence="3">
    <location>
        <begin position="6"/>
        <end position="127"/>
    </location>
</feature>
<dbReference type="OrthoDB" id="1070463at2"/>
<evidence type="ECO:0000259" key="3">
    <source>
        <dbReference type="Pfam" id="PF13505"/>
    </source>
</evidence>
<feature type="chain" id="PRO_5001947529" description="Outer membrane protein beta-barrel domain-containing protein" evidence="2">
    <location>
        <begin position="21"/>
        <end position="186"/>
    </location>
</feature>
<dbReference type="EMBL" id="JPOS01000090">
    <property type="protein sequence ID" value="KGE85477.1"/>
    <property type="molecule type" value="Genomic_DNA"/>
</dbReference>
<dbReference type="Proteomes" id="UP000029736">
    <property type="component" value="Unassembled WGS sequence"/>
</dbReference>